<evidence type="ECO:0000259" key="5">
    <source>
        <dbReference type="PROSITE" id="PS50977"/>
    </source>
</evidence>
<organism evidence="6 7">
    <name type="scientific">Calothrix parasitica NIES-267</name>
    <dbReference type="NCBI Taxonomy" id="1973488"/>
    <lineage>
        <taxon>Bacteria</taxon>
        <taxon>Bacillati</taxon>
        <taxon>Cyanobacteriota</taxon>
        <taxon>Cyanophyceae</taxon>
        <taxon>Nostocales</taxon>
        <taxon>Calotrichaceae</taxon>
        <taxon>Calothrix</taxon>
    </lineage>
</organism>
<dbReference type="GO" id="GO:0003677">
    <property type="term" value="F:DNA binding"/>
    <property type="evidence" value="ECO:0007669"/>
    <property type="project" value="UniProtKB-UniRule"/>
</dbReference>
<name>A0A1Z4LP52_9CYAN</name>
<gene>
    <name evidence="6" type="ORF">NIES267_25020</name>
</gene>
<keyword evidence="3" id="KW-0804">Transcription</keyword>
<dbReference type="SUPFAM" id="SSF48498">
    <property type="entry name" value="Tetracyclin repressor-like, C-terminal domain"/>
    <property type="match status" value="1"/>
</dbReference>
<evidence type="ECO:0000256" key="1">
    <source>
        <dbReference type="ARBA" id="ARBA00023015"/>
    </source>
</evidence>
<keyword evidence="1" id="KW-0805">Transcription regulation</keyword>
<proteinExistence type="predicted"/>
<sequence length="202" mass="22655">MMATVVENRETKQKLLETALNLIWENNYDCVGIVQICTQAGVTKGAFYHYFKSKSDLAAAALEARWLNVRNSFDSVFSPQNTSLERVDYYCDLIISMQAEKHAQTGRVLGCPFISTGQSTSEDKLRSISVDITERMNKYLTSLVVDAQREGIVDKDLNAVDIARYMYVFVQGVLTIGRVKNDLESVKTDLKPGLLRILGASR</sequence>
<evidence type="ECO:0000313" key="6">
    <source>
        <dbReference type="EMBL" id="BAY83016.1"/>
    </source>
</evidence>
<dbReference type="PANTHER" id="PTHR47506:SF6">
    <property type="entry name" value="HTH-TYPE TRANSCRIPTIONAL REPRESSOR NEMR"/>
    <property type="match status" value="1"/>
</dbReference>
<feature type="domain" description="HTH tetR-type" evidence="5">
    <location>
        <begin position="9"/>
        <end position="69"/>
    </location>
</feature>
<accession>A0A1Z4LP52</accession>
<reference evidence="6 7" key="1">
    <citation type="submission" date="2017-06" db="EMBL/GenBank/DDBJ databases">
        <title>Genome sequencing of cyanobaciteial culture collection at National Institute for Environmental Studies (NIES).</title>
        <authorList>
            <person name="Hirose Y."/>
            <person name="Shimura Y."/>
            <person name="Fujisawa T."/>
            <person name="Nakamura Y."/>
            <person name="Kawachi M."/>
        </authorList>
    </citation>
    <scope>NUCLEOTIDE SEQUENCE [LARGE SCALE GENOMIC DNA]</scope>
    <source>
        <strain evidence="6 7">NIES-267</strain>
    </source>
</reference>
<dbReference type="Pfam" id="PF00440">
    <property type="entry name" value="TetR_N"/>
    <property type="match status" value="1"/>
</dbReference>
<evidence type="ECO:0000256" key="2">
    <source>
        <dbReference type="ARBA" id="ARBA00023125"/>
    </source>
</evidence>
<dbReference type="SUPFAM" id="SSF46689">
    <property type="entry name" value="Homeodomain-like"/>
    <property type="match status" value="1"/>
</dbReference>
<dbReference type="Gene3D" id="1.10.357.10">
    <property type="entry name" value="Tetracycline Repressor, domain 2"/>
    <property type="match status" value="1"/>
</dbReference>
<keyword evidence="7" id="KW-1185">Reference proteome</keyword>
<dbReference type="PANTHER" id="PTHR47506">
    <property type="entry name" value="TRANSCRIPTIONAL REGULATORY PROTEIN"/>
    <property type="match status" value="1"/>
</dbReference>
<dbReference type="Proteomes" id="UP000218418">
    <property type="component" value="Chromosome"/>
</dbReference>
<feature type="DNA-binding region" description="H-T-H motif" evidence="4">
    <location>
        <begin position="32"/>
        <end position="51"/>
    </location>
</feature>
<dbReference type="AlphaFoldDB" id="A0A1Z4LP52"/>
<keyword evidence="2 4" id="KW-0238">DNA-binding</keyword>
<evidence type="ECO:0000313" key="7">
    <source>
        <dbReference type="Proteomes" id="UP000218418"/>
    </source>
</evidence>
<dbReference type="PRINTS" id="PR00455">
    <property type="entry name" value="HTHTETR"/>
</dbReference>
<dbReference type="EMBL" id="AP018227">
    <property type="protein sequence ID" value="BAY83016.1"/>
    <property type="molecule type" value="Genomic_DNA"/>
</dbReference>
<dbReference type="InterPro" id="IPR036271">
    <property type="entry name" value="Tet_transcr_reg_TetR-rel_C_sf"/>
</dbReference>
<dbReference type="InterPro" id="IPR001647">
    <property type="entry name" value="HTH_TetR"/>
</dbReference>
<evidence type="ECO:0000256" key="4">
    <source>
        <dbReference type="PROSITE-ProRule" id="PRU00335"/>
    </source>
</evidence>
<protein>
    <submittedName>
        <fullName evidence="6">Transcriptional regulator</fullName>
    </submittedName>
</protein>
<dbReference type="PROSITE" id="PS50977">
    <property type="entry name" value="HTH_TETR_2"/>
    <property type="match status" value="1"/>
</dbReference>
<dbReference type="InterPro" id="IPR009057">
    <property type="entry name" value="Homeodomain-like_sf"/>
</dbReference>
<dbReference type="OrthoDB" id="9812484at2"/>
<evidence type="ECO:0000256" key="3">
    <source>
        <dbReference type="ARBA" id="ARBA00023163"/>
    </source>
</evidence>